<keyword evidence="3" id="KW-1185">Reference proteome</keyword>
<comment type="caution">
    <text evidence="2">The sequence shown here is derived from an EMBL/GenBank/DDBJ whole genome shotgun (WGS) entry which is preliminary data.</text>
</comment>
<organism evidence="2 3">
    <name type="scientific">Acipenser ruthenus</name>
    <name type="common">Sterlet sturgeon</name>
    <dbReference type="NCBI Taxonomy" id="7906"/>
    <lineage>
        <taxon>Eukaryota</taxon>
        <taxon>Metazoa</taxon>
        <taxon>Chordata</taxon>
        <taxon>Craniata</taxon>
        <taxon>Vertebrata</taxon>
        <taxon>Euteleostomi</taxon>
        <taxon>Actinopterygii</taxon>
        <taxon>Chondrostei</taxon>
        <taxon>Acipenseriformes</taxon>
        <taxon>Acipenseridae</taxon>
        <taxon>Acipenser</taxon>
    </lineage>
</organism>
<dbReference type="AlphaFoldDB" id="A0A444U5R0"/>
<protein>
    <submittedName>
        <fullName evidence="2">Uncharacterized protein</fullName>
    </submittedName>
</protein>
<dbReference type="GO" id="GO:0006508">
    <property type="term" value="P:proteolysis"/>
    <property type="evidence" value="ECO:0007669"/>
    <property type="project" value="InterPro"/>
</dbReference>
<dbReference type="InterPro" id="IPR021109">
    <property type="entry name" value="Peptidase_aspartic_dom_sf"/>
</dbReference>
<name>A0A444U5R0_ACIRT</name>
<dbReference type="GO" id="GO:0004190">
    <property type="term" value="F:aspartic-type endopeptidase activity"/>
    <property type="evidence" value="ECO:0007669"/>
    <property type="project" value="InterPro"/>
</dbReference>
<evidence type="ECO:0000256" key="1">
    <source>
        <dbReference type="SAM" id="MobiDB-lite"/>
    </source>
</evidence>
<evidence type="ECO:0000313" key="2">
    <source>
        <dbReference type="EMBL" id="RXM30481.1"/>
    </source>
</evidence>
<dbReference type="EMBL" id="SCEB01215270">
    <property type="protein sequence ID" value="RXM30481.1"/>
    <property type="molecule type" value="Genomic_DNA"/>
</dbReference>
<dbReference type="Proteomes" id="UP000289886">
    <property type="component" value="Unassembled WGS sequence"/>
</dbReference>
<feature type="region of interest" description="Disordered" evidence="1">
    <location>
        <begin position="68"/>
        <end position="88"/>
    </location>
</feature>
<sequence length="182" mass="19213">MALITSGRQLLGLALIELRPAWSPAGTVPGSSLPVTGPRPVGKRLRVCIDGGLRTCLLRTRLQRTLEPADSGPAHYTQMPKPARRGTTAQLGECSLAPPEAADSMPTPCASQLSPVVGRMMVGDFCHVLVSIKGIPCTALVDTGSSVTHTAPCLLASHWEPTTVHLRTVPRGLLHMQGKGLM</sequence>
<accession>A0A444U5R0</accession>
<dbReference type="PROSITE" id="PS00141">
    <property type="entry name" value="ASP_PROTEASE"/>
    <property type="match status" value="1"/>
</dbReference>
<evidence type="ECO:0000313" key="3">
    <source>
        <dbReference type="Proteomes" id="UP000289886"/>
    </source>
</evidence>
<dbReference type="InterPro" id="IPR001969">
    <property type="entry name" value="Aspartic_peptidase_AS"/>
</dbReference>
<reference evidence="2 3" key="1">
    <citation type="submission" date="2019-01" db="EMBL/GenBank/DDBJ databases">
        <title>Draft Genome and Complete Hox-Cluster Characterization of the Sterlet Sturgeon (Acipenser ruthenus).</title>
        <authorList>
            <person name="Wei Q."/>
        </authorList>
    </citation>
    <scope>NUCLEOTIDE SEQUENCE [LARGE SCALE GENOMIC DNA]</scope>
    <source>
        <strain evidence="2">WHYD16114868_AA</strain>
        <tissue evidence="2">Blood</tissue>
    </source>
</reference>
<proteinExistence type="predicted"/>
<dbReference type="SUPFAM" id="SSF50630">
    <property type="entry name" value="Acid proteases"/>
    <property type="match status" value="1"/>
</dbReference>
<gene>
    <name evidence="2" type="ORF">EOD39_7887</name>
</gene>